<proteinExistence type="predicted"/>
<name>A0A2P6P3U2_ROSCH</name>
<evidence type="ECO:0000313" key="2">
    <source>
        <dbReference type="EMBL" id="PRQ16585.1"/>
    </source>
</evidence>
<keyword evidence="1" id="KW-0812">Transmembrane</keyword>
<keyword evidence="3" id="KW-1185">Reference proteome</keyword>
<evidence type="ECO:0000313" key="3">
    <source>
        <dbReference type="Proteomes" id="UP000238479"/>
    </source>
</evidence>
<gene>
    <name evidence="2" type="ORF">RchiOBHm_Chr7g0185811</name>
</gene>
<dbReference type="Proteomes" id="UP000238479">
    <property type="component" value="Chromosome 7"/>
</dbReference>
<comment type="caution">
    <text evidence="2">The sequence shown here is derived from an EMBL/GenBank/DDBJ whole genome shotgun (WGS) entry which is preliminary data.</text>
</comment>
<keyword evidence="1" id="KW-1133">Transmembrane helix</keyword>
<feature type="transmembrane region" description="Helical" evidence="1">
    <location>
        <begin position="21"/>
        <end position="40"/>
    </location>
</feature>
<sequence length="62" mass="6984">MNPCSCPLRVNFLLFRYQIHLVFLLAHSCACSVTAGFAFSDVCLVCEFGRKNISSLLRGVWE</sequence>
<dbReference type="AlphaFoldDB" id="A0A2P6P3U2"/>
<dbReference type="Gramene" id="PRQ16585">
    <property type="protein sequence ID" value="PRQ16585"/>
    <property type="gene ID" value="RchiOBHm_Chr7g0185811"/>
</dbReference>
<keyword evidence="1" id="KW-0472">Membrane</keyword>
<organism evidence="2 3">
    <name type="scientific">Rosa chinensis</name>
    <name type="common">China rose</name>
    <dbReference type="NCBI Taxonomy" id="74649"/>
    <lineage>
        <taxon>Eukaryota</taxon>
        <taxon>Viridiplantae</taxon>
        <taxon>Streptophyta</taxon>
        <taxon>Embryophyta</taxon>
        <taxon>Tracheophyta</taxon>
        <taxon>Spermatophyta</taxon>
        <taxon>Magnoliopsida</taxon>
        <taxon>eudicotyledons</taxon>
        <taxon>Gunneridae</taxon>
        <taxon>Pentapetalae</taxon>
        <taxon>rosids</taxon>
        <taxon>fabids</taxon>
        <taxon>Rosales</taxon>
        <taxon>Rosaceae</taxon>
        <taxon>Rosoideae</taxon>
        <taxon>Rosoideae incertae sedis</taxon>
        <taxon>Rosa</taxon>
    </lineage>
</organism>
<evidence type="ECO:0000256" key="1">
    <source>
        <dbReference type="SAM" id="Phobius"/>
    </source>
</evidence>
<protein>
    <submittedName>
        <fullName evidence="2">Uncharacterized protein</fullName>
    </submittedName>
</protein>
<accession>A0A2P6P3U2</accession>
<reference evidence="2 3" key="1">
    <citation type="journal article" date="2018" name="Nat. Genet.">
        <title>The Rosa genome provides new insights in the design of modern roses.</title>
        <authorList>
            <person name="Bendahmane M."/>
        </authorList>
    </citation>
    <scope>NUCLEOTIDE SEQUENCE [LARGE SCALE GENOMIC DNA]</scope>
    <source>
        <strain evidence="3">cv. Old Blush</strain>
    </source>
</reference>
<dbReference type="EMBL" id="PDCK01000045">
    <property type="protein sequence ID" value="PRQ16585.1"/>
    <property type="molecule type" value="Genomic_DNA"/>
</dbReference>